<dbReference type="Pfam" id="PF05136">
    <property type="entry name" value="Phage_portal_2"/>
    <property type="match status" value="1"/>
</dbReference>
<sequence>MGLIDRLIAVVSPATAMRRAHARLVTEGLLRMSQPRAHYEGASRGRRTSGWYAPGGDATTAQMGALDRLRHVARDMVRNDPWAARIPAVLTQNIVGAGIVPSFRGGAKASRDRLDRVLRPHLESVAIDATGGTTSTGCSG</sequence>
<reference evidence="1 2" key="1">
    <citation type="submission" date="2016-07" db="EMBL/GenBank/DDBJ databases">
        <title>Draft Genome Sequence of Methylobrevis pamukkalensis PK2.</title>
        <authorList>
            <person name="Vasilenko O.V."/>
            <person name="Doronina N.V."/>
            <person name="Shmareva M.N."/>
            <person name="Tarlachkov S.V."/>
            <person name="Mustakhimov I."/>
            <person name="Trotsenko Y.A."/>
        </authorList>
    </citation>
    <scope>NUCLEOTIDE SEQUENCE [LARGE SCALE GENOMIC DNA]</scope>
    <source>
        <strain evidence="1 2">PK2</strain>
    </source>
</reference>
<evidence type="ECO:0000313" key="2">
    <source>
        <dbReference type="Proteomes" id="UP000094622"/>
    </source>
</evidence>
<dbReference type="Proteomes" id="UP000094622">
    <property type="component" value="Unassembled WGS sequence"/>
</dbReference>
<dbReference type="GO" id="GO:0005198">
    <property type="term" value="F:structural molecule activity"/>
    <property type="evidence" value="ECO:0007669"/>
    <property type="project" value="InterPro"/>
</dbReference>
<dbReference type="AlphaFoldDB" id="A0A1E3H042"/>
<dbReference type="GO" id="GO:0019068">
    <property type="term" value="P:virion assembly"/>
    <property type="evidence" value="ECO:0007669"/>
    <property type="project" value="InterPro"/>
</dbReference>
<protein>
    <submittedName>
        <fullName evidence="1">Phage portal protein, lambda family</fullName>
    </submittedName>
</protein>
<dbReference type="EMBL" id="MCRJ01000085">
    <property type="protein sequence ID" value="ODN69545.1"/>
    <property type="molecule type" value="Genomic_DNA"/>
</dbReference>
<keyword evidence="2" id="KW-1185">Reference proteome</keyword>
<evidence type="ECO:0000313" key="1">
    <source>
        <dbReference type="EMBL" id="ODN69545.1"/>
    </source>
</evidence>
<dbReference type="OrthoDB" id="9770450at2"/>
<dbReference type="InterPro" id="IPR006429">
    <property type="entry name" value="Phage_lambda_portal"/>
</dbReference>
<proteinExistence type="predicted"/>
<accession>A0A1E3H042</accession>
<gene>
    <name evidence="1" type="ORF">A6302_03139</name>
</gene>
<organism evidence="1 2">
    <name type="scientific">Methylobrevis pamukkalensis</name>
    <dbReference type="NCBI Taxonomy" id="1439726"/>
    <lineage>
        <taxon>Bacteria</taxon>
        <taxon>Pseudomonadati</taxon>
        <taxon>Pseudomonadota</taxon>
        <taxon>Alphaproteobacteria</taxon>
        <taxon>Hyphomicrobiales</taxon>
        <taxon>Pleomorphomonadaceae</taxon>
        <taxon>Methylobrevis</taxon>
    </lineage>
</organism>
<name>A0A1E3H042_9HYPH</name>
<comment type="caution">
    <text evidence="1">The sequence shown here is derived from an EMBL/GenBank/DDBJ whole genome shotgun (WGS) entry which is preliminary data.</text>
</comment>